<name>A0ABW5DN56_9PROT</name>
<accession>A0ABW5DN56</accession>
<keyword evidence="4" id="KW-1185">Reference proteome</keyword>
<reference evidence="4" key="1">
    <citation type="journal article" date="2019" name="Int. J. Syst. Evol. Microbiol.">
        <title>The Global Catalogue of Microorganisms (GCM) 10K type strain sequencing project: providing services to taxonomists for standard genome sequencing and annotation.</title>
        <authorList>
            <consortium name="The Broad Institute Genomics Platform"/>
            <consortium name="The Broad Institute Genome Sequencing Center for Infectious Disease"/>
            <person name="Wu L."/>
            <person name="Ma J."/>
        </authorList>
    </citation>
    <scope>NUCLEOTIDE SEQUENCE [LARGE SCALE GENOMIC DNA]</scope>
    <source>
        <strain evidence="4">CGMCC 1.19062</strain>
    </source>
</reference>
<feature type="region of interest" description="Disordered" evidence="1">
    <location>
        <begin position="66"/>
        <end position="88"/>
    </location>
</feature>
<proteinExistence type="predicted"/>
<organism evidence="3 4">
    <name type="scientific">Lacibacterium aquatile</name>
    <dbReference type="NCBI Taxonomy" id="1168082"/>
    <lineage>
        <taxon>Bacteria</taxon>
        <taxon>Pseudomonadati</taxon>
        <taxon>Pseudomonadota</taxon>
        <taxon>Alphaproteobacteria</taxon>
        <taxon>Rhodospirillales</taxon>
        <taxon>Rhodospirillaceae</taxon>
    </lineage>
</organism>
<evidence type="ECO:0008006" key="5">
    <source>
        <dbReference type="Google" id="ProtNLM"/>
    </source>
</evidence>
<gene>
    <name evidence="3" type="ORF">ACFSM5_03550</name>
</gene>
<evidence type="ECO:0000256" key="1">
    <source>
        <dbReference type="SAM" id="MobiDB-lite"/>
    </source>
</evidence>
<dbReference type="Proteomes" id="UP001597295">
    <property type="component" value="Unassembled WGS sequence"/>
</dbReference>
<keyword evidence="2" id="KW-0732">Signal</keyword>
<dbReference type="RefSeq" id="WP_379874861.1">
    <property type="nucleotide sequence ID" value="NZ_JBHUIP010000003.1"/>
</dbReference>
<feature type="signal peptide" evidence="2">
    <location>
        <begin position="1"/>
        <end position="17"/>
    </location>
</feature>
<comment type="caution">
    <text evidence="3">The sequence shown here is derived from an EMBL/GenBank/DDBJ whole genome shotgun (WGS) entry which is preliminary data.</text>
</comment>
<protein>
    <recommendedName>
        <fullName evidence="5">Lipoprotein</fullName>
    </recommendedName>
</protein>
<evidence type="ECO:0000256" key="2">
    <source>
        <dbReference type="SAM" id="SignalP"/>
    </source>
</evidence>
<dbReference type="EMBL" id="JBHUIP010000003">
    <property type="protein sequence ID" value="MFD2261948.1"/>
    <property type="molecule type" value="Genomic_DNA"/>
</dbReference>
<evidence type="ECO:0000313" key="3">
    <source>
        <dbReference type="EMBL" id="MFD2261948.1"/>
    </source>
</evidence>
<sequence>MQLYWVTIVAAALSLSACVPDTGGYGPSTGGGYYNNQPTYYGGGYGGGYNRPDYDDDRLSRRQQQALNEGCEDKYSNSRSKRNACKNQQTDGWRDALKNGCRDNYANDKKALRRCLSGL</sequence>
<evidence type="ECO:0000313" key="4">
    <source>
        <dbReference type="Proteomes" id="UP001597295"/>
    </source>
</evidence>
<feature type="chain" id="PRO_5045851579" description="Lipoprotein" evidence="2">
    <location>
        <begin position="18"/>
        <end position="119"/>
    </location>
</feature>